<evidence type="ECO:0000313" key="2">
    <source>
        <dbReference type="Proteomes" id="UP000005741"/>
    </source>
</evidence>
<proteinExistence type="predicted"/>
<dbReference type="STRING" id="937775.Metlim_1251"/>
<evidence type="ECO:0000313" key="1">
    <source>
        <dbReference type="EMBL" id="EHQ35360.1"/>
    </source>
</evidence>
<dbReference type="EMBL" id="CM001436">
    <property type="protein sequence ID" value="EHQ35360.1"/>
    <property type="molecule type" value="Genomic_DNA"/>
</dbReference>
<accession>H1Z193</accession>
<reference evidence="1 2" key="1">
    <citation type="submission" date="2011-10" db="EMBL/GenBank/DDBJ databases">
        <title>The Improved High-Quality Draft genome of Methanoplanus limicola DSM 2279.</title>
        <authorList>
            <consortium name="US DOE Joint Genome Institute (JGI-PGF)"/>
            <person name="Lucas S."/>
            <person name="Copeland A."/>
            <person name="Lapidus A."/>
            <person name="Glavina del Rio T."/>
            <person name="Dalin E."/>
            <person name="Tice H."/>
            <person name="Bruce D."/>
            <person name="Goodwin L."/>
            <person name="Pitluck S."/>
            <person name="Peters L."/>
            <person name="Mikhailova N."/>
            <person name="Lu M."/>
            <person name="Kyrpides N."/>
            <person name="Mavromatis K."/>
            <person name="Ivanova N."/>
            <person name="Markowitz V."/>
            <person name="Cheng J.-F."/>
            <person name="Hugenholtz P."/>
            <person name="Woyke T."/>
            <person name="Wu D."/>
            <person name="Wirth R."/>
            <person name="Brambilla E.-M."/>
            <person name="Klenk H.-P."/>
            <person name="Eisen J.A."/>
        </authorList>
    </citation>
    <scope>NUCLEOTIDE SEQUENCE [LARGE SCALE GENOMIC DNA]</scope>
    <source>
        <strain evidence="1 2">DSM 2279</strain>
    </source>
</reference>
<dbReference type="Proteomes" id="UP000005741">
    <property type="component" value="Chromosome"/>
</dbReference>
<organism evidence="1 2">
    <name type="scientific">Methanoplanus limicola DSM 2279</name>
    <dbReference type="NCBI Taxonomy" id="937775"/>
    <lineage>
        <taxon>Archaea</taxon>
        <taxon>Methanobacteriati</taxon>
        <taxon>Methanobacteriota</taxon>
        <taxon>Stenosarchaea group</taxon>
        <taxon>Methanomicrobia</taxon>
        <taxon>Methanomicrobiales</taxon>
        <taxon>Methanomicrobiaceae</taxon>
        <taxon>Methanoplanus</taxon>
    </lineage>
</organism>
<sequence>MPASLFRKSSYRIYVILKDDDGNLTEYPVRLSCRISSSHEKILETISVLERLFEDSENFVRVKTVKYYPPVDVQVALAEVSE</sequence>
<gene>
    <name evidence="1" type="ORF">Metlim_1251</name>
</gene>
<dbReference type="AlphaFoldDB" id="H1Z193"/>
<dbReference type="HOGENOM" id="CLU_2550292_0_0_2"/>
<protein>
    <submittedName>
        <fullName evidence="1">Uncharacterized protein</fullName>
    </submittedName>
</protein>
<name>H1Z193_9EURY</name>
<dbReference type="InParanoid" id="H1Z193"/>
<keyword evidence="2" id="KW-1185">Reference proteome</keyword>